<gene>
    <name evidence="2" type="ORF">DKX38_007752</name>
</gene>
<reference evidence="3" key="1">
    <citation type="journal article" date="2019" name="Gigascience">
        <title>De novo genome assembly of the endangered Acer yangbiense, a plant species with extremely small populations endemic to Yunnan Province, China.</title>
        <authorList>
            <person name="Yang J."/>
            <person name="Wariss H.M."/>
            <person name="Tao L."/>
            <person name="Zhang R."/>
            <person name="Yun Q."/>
            <person name="Hollingsworth P."/>
            <person name="Dao Z."/>
            <person name="Luo G."/>
            <person name="Guo H."/>
            <person name="Ma Y."/>
            <person name="Sun W."/>
        </authorList>
    </citation>
    <scope>NUCLEOTIDE SEQUENCE [LARGE SCALE GENOMIC DNA]</scope>
    <source>
        <strain evidence="3">cv. br00</strain>
    </source>
</reference>
<evidence type="ECO:0000313" key="2">
    <source>
        <dbReference type="EMBL" id="KAB5556843.1"/>
    </source>
</evidence>
<feature type="compositionally biased region" description="Polar residues" evidence="1">
    <location>
        <begin position="105"/>
        <end position="115"/>
    </location>
</feature>
<name>A0A5N5MQY4_9ROSI</name>
<proteinExistence type="predicted"/>
<organism evidence="2 3">
    <name type="scientific">Salix brachista</name>
    <dbReference type="NCBI Taxonomy" id="2182728"/>
    <lineage>
        <taxon>Eukaryota</taxon>
        <taxon>Viridiplantae</taxon>
        <taxon>Streptophyta</taxon>
        <taxon>Embryophyta</taxon>
        <taxon>Tracheophyta</taxon>
        <taxon>Spermatophyta</taxon>
        <taxon>Magnoliopsida</taxon>
        <taxon>eudicotyledons</taxon>
        <taxon>Gunneridae</taxon>
        <taxon>Pentapetalae</taxon>
        <taxon>rosids</taxon>
        <taxon>fabids</taxon>
        <taxon>Malpighiales</taxon>
        <taxon>Salicaceae</taxon>
        <taxon>Saliceae</taxon>
        <taxon>Salix</taxon>
    </lineage>
</organism>
<protein>
    <submittedName>
        <fullName evidence="2">Uncharacterized protein</fullName>
    </submittedName>
</protein>
<dbReference type="AlphaFoldDB" id="A0A5N5MQY4"/>
<keyword evidence="3" id="KW-1185">Reference proteome</keyword>
<sequence>MIRYRVLKVDIFMPKMQEKASQRVSALEGVDKIEADQAKRTLTCMLEITTTEEPWTIVDENKKFNAFITDKLNRSPSSEFRVCLPQKGTVSAYDAPAGKPCYDPETTSTREACTD</sequence>
<comment type="caution">
    <text evidence="2">The sequence shown here is derived from an EMBL/GenBank/DDBJ whole genome shotgun (WGS) entry which is preliminary data.</text>
</comment>
<dbReference type="Proteomes" id="UP000326939">
    <property type="component" value="Chromosome 5"/>
</dbReference>
<dbReference type="Gene3D" id="3.40.50.12030">
    <property type="entry name" value="Uncharacterised protein family UPF0261, NC domain"/>
    <property type="match status" value="1"/>
</dbReference>
<evidence type="ECO:0000313" key="3">
    <source>
        <dbReference type="Proteomes" id="UP000326939"/>
    </source>
</evidence>
<accession>A0A5N5MQY4</accession>
<feature type="region of interest" description="Disordered" evidence="1">
    <location>
        <begin position="95"/>
        <end position="115"/>
    </location>
</feature>
<dbReference type="EMBL" id="VDCV01000005">
    <property type="protein sequence ID" value="KAB5556843.1"/>
    <property type="molecule type" value="Genomic_DNA"/>
</dbReference>
<evidence type="ECO:0000256" key="1">
    <source>
        <dbReference type="SAM" id="MobiDB-lite"/>
    </source>
</evidence>